<evidence type="ECO:0000256" key="1">
    <source>
        <dbReference type="SAM" id="Phobius"/>
    </source>
</evidence>
<reference evidence="2" key="1">
    <citation type="journal article" date="2017" name="J. Phycol.">
        <title>Analysis of chloroplast genomes and a supermatrix inform reclassification of the Rhodomelaceae (Rhodophyta).</title>
        <authorList>
            <person name="Diaz-Tapia P."/>
            <person name="Maggs C.A."/>
            <person name="West J.A."/>
            <person name="Verbruggen H."/>
        </authorList>
    </citation>
    <scope>NUCLEOTIDE SEQUENCE</scope>
    <source>
        <strain evidence="2">PD745</strain>
    </source>
</reference>
<organism evidence="2">
    <name type="scientific">Chondria sp.</name>
    <name type="common">in: red algae</name>
    <dbReference type="NCBI Taxonomy" id="1982705"/>
    <lineage>
        <taxon>Eukaryota</taxon>
        <taxon>Rhodophyta</taxon>
        <taxon>Florideophyceae</taxon>
        <taxon>Rhodymeniophycidae</taxon>
        <taxon>Ceramiales</taxon>
        <taxon>Rhodomelaceae</taxon>
        <taxon>Chondrieae</taxon>
        <taxon>Chondria</taxon>
    </lineage>
</organism>
<geneLocation type="chloroplast" evidence="2"/>
<dbReference type="EMBL" id="MF101431">
    <property type="protein sequence ID" value="ARW64243.1"/>
    <property type="molecule type" value="Genomic_DNA"/>
</dbReference>
<accession>A0A1Z1ME56</accession>
<gene>
    <name evidence="2" type="primary">orf51</name>
</gene>
<keyword evidence="2" id="KW-0934">Plastid</keyword>
<dbReference type="AlphaFoldDB" id="A0A1Z1ME56"/>
<keyword evidence="1" id="KW-1133">Transmembrane helix</keyword>
<keyword evidence="1" id="KW-0812">Transmembrane</keyword>
<protein>
    <submittedName>
        <fullName evidence="2">Uncharacterized protein</fullName>
    </submittedName>
</protein>
<name>A0A1Z1ME56_9FLOR</name>
<keyword evidence="2" id="KW-0150">Chloroplast</keyword>
<feature type="transmembrane region" description="Helical" evidence="1">
    <location>
        <begin position="30"/>
        <end position="50"/>
    </location>
</feature>
<proteinExistence type="predicted"/>
<evidence type="ECO:0000313" key="2">
    <source>
        <dbReference type="EMBL" id="ARW64243.1"/>
    </source>
</evidence>
<sequence length="51" mass="5821">MLIMLLSLNIYSSIGCNKVGIQARSILGNFNFIFISFNLYMQMILSVVLLY</sequence>
<keyword evidence="1" id="KW-0472">Membrane</keyword>